<comment type="caution">
    <text evidence="2">The sequence shown here is derived from an EMBL/GenBank/DDBJ whole genome shotgun (WGS) entry which is preliminary data.</text>
</comment>
<protein>
    <submittedName>
        <fullName evidence="2">Uncharacterized protein</fullName>
    </submittedName>
</protein>
<dbReference type="AlphaFoldDB" id="A0A9W7GDX2"/>
<feature type="compositionally biased region" description="Basic residues" evidence="1">
    <location>
        <begin position="61"/>
        <end position="75"/>
    </location>
</feature>
<keyword evidence="3" id="KW-1185">Reference proteome</keyword>
<evidence type="ECO:0000256" key="1">
    <source>
        <dbReference type="SAM" id="MobiDB-lite"/>
    </source>
</evidence>
<name>A0A9W7GDX2_9STRA</name>
<sequence>MASSAINSRLQRGGSSNLEEGSRVKALRRSSSVIDNITSFGTSSFLEIAGIKADEESNGKKEKKKSRRKRKKKKIYYAPPSQWETAEGGMLGEGQGARHLAAAQ</sequence>
<evidence type="ECO:0000313" key="2">
    <source>
        <dbReference type="EMBL" id="GMI42690.1"/>
    </source>
</evidence>
<feature type="region of interest" description="Disordered" evidence="1">
    <location>
        <begin position="52"/>
        <end position="104"/>
    </location>
</feature>
<proteinExistence type="predicted"/>
<feature type="region of interest" description="Disordered" evidence="1">
    <location>
        <begin position="1"/>
        <end position="25"/>
    </location>
</feature>
<reference evidence="3" key="1">
    <citation type="journal article" date="2023" name="Commun. Biol.">
        <title>Genome analysis of Parmales, the sister group of diatoms, reveals the evolutionary specialization of diatoms from phago-mixotrophs to photoautotrophs.</title>
        <authorList>
            <person name="Ban H."/>
            <person name="Sato S."/>
            <person name="Yoshikawa S."/>
            <person name="Yamada K."/>
            <person name="Nakamura Y."/>
            <person name="Ichinomiya M."/>
            <person name="Sato N."/>
            <person name="Blanc-Mathieu R."/>
            <person name="Endo H."/>
            <person name="Kuwata A."/>
            <person name="Ogata H."/>
        </authorList>
    </citation>
    <scope>NUCLEOTIDE SEQUENCE [LARGE SCALE GENOMIC DNA]</scope>
</reference>
<feature type="compositionally biased region" description="Polar residues" evidence="1">
    <location>
        <begin position="1"/>
        <end position="19"/>
    </location>
</feature>
<dbReference type="Proteomes" id="UP001165065">
    <property type="component" value="Unassembled WGS sequence"/>
</dbReference>
<evidence type="ECO:0000313" key="3">
    <source>
        <dbReference type="Proteomes" id="UP001165065"/>
    </source>
</evidence>
<gene>
    <name evidence="2" type="ORF">TrCOL_g6304</name>
</gene>
<dbReference type="EMBL" id="BRYA01000179">
    <property type="protein sequence ID" value="GMI42690.1"/>
    <property type="molecule type" value="Genomic_DNA"/>
</dbReference>
<organism evidence="2 3">
    <name type="scientific">Triparma columacea</name>
    <dbReference type="NCBI Taxonomy" id="722753"/>
    <lineage>
        <taxon>Eukaryota</taxon>
        <taxon>Sar</taxon>
        <taxon>Stramenopiles</taxon>
        <taxon>Ochrophyta</taxon>
        <taxon>Bolidophyceae</taxon>
        <taxon>Parmales</taxon>
        <taxon>Triparmaceae</taxon>
        <taxon>Triparma</taxon>
    </lineage>
</organism>
<accession>A0A9W7GDX2</accession>